<protein>
    <recommendedName>
        <fullName evidence="4">Peptide synthetase</fullName>
    </recommendedName>
</protein>
<keyword evidence="1" id="KW-1133">Transmembrane helix</keyword>
<proteinExistence type="predicted"/>
<organism evidence="2 3">
    <name type="scientific">Polarella glacialis</name>
    <name type="common">Dinoflagellate</name>
    <dbReference type="NCBI Taxonomy" id="89957"/>
    <lineage>
        <taxon>Eukaryota</taxon>
        <taxon>Sar</taxon>
        <taxon>Alveolata</taxon>
        <taxon>Dinophyceae</taxon>
        <taxon>Suessiales</taxon>
        <taxon>Suessiaceae</taxon>
        <taxon>Polarella</taxon>
    </lineage>
</organism>
<dbReference type="Proteomes" id="UP000626109">
    <property type="component" value="Unassembled WGS sequence"/>
</dbReference>
<evidence type="ECO:0000313" key="2">
    <source>
        <dbReference type="EMBL" id="CAE8676916.1"/>
    </source>
</evidence>
<reference evidence="2" key="1">
    <citation type="submission" date="2021-02" db="EMBL/GenBank/DDBJ databases">
        <authorList>
            <person name="Dougan E. K."/>
            <person name="Rhodes N."/>
            <person name="Thang M."/>
            <person name="Chan C."/>
        </authorList>
    </citation>
    <scope>NUCLEOTIDE SEQUENCE</scope>
</reference>
<keyword evidence="1" id="KW-0472">Membrane</keyword>
<dbReference type="Gene3D" id="2.160.10.10">
    <property type="entry name" value="Hexapeptide repeat proteins"/>
    <property type="match status" value="1"/>
</dbReference>
<feature type="transmembrane region" description="Helical" evidence="1">
    <location>
        <begin position="200"/>
        <end position="222"/>
    </location>
</feature>
<dbReference type="SUPFAM" id="SSF51161">
    <property type="entry name" value="Trimeric LpxA-like enzymes"/>
    <property type="match status" value="2"/>
</dbReference>
<dbReference type="EMBL" id="CAJNNW010025341">
    <property type="protein sequence ID" value="CAE8676916.1"/>
    <property type="molecule type" value="Genomic_DNA"/>
</dbReference>
<dbReference type="InterPro" id="IPR011004">
    <property type="entry name" value="Trimer_LpxA-like_sf"/>
</dbReference>
<accession>A0A813JJW0</accession>
<evidence type="ECO:0008006" key="4">
    <source>
        <dbReference type="Google" id="ProtNLM"/>
    </source>
</evidence>
<feature type="non-terminal residue" evidence="2">
    <location>
        <position position="1"/>
    </location>
</feature>
<comment type="caution">
    <text evidence="2">The sequence shown here is derived from an EMBL/GenBank/DDBJ whole genome shotgun (WGS) entry which is preliminary data.</text>
</comment>
<evidence type="ECO:0000256" key="1">
    <source>
        <dbReference type="SAM" id="Phobius"/>
    </source>
</evidence>
<keyword evidence="1" id="KW-0812">Transmembrane</keyword>
<dbReference type="AlphaFoldDB" id="A0A813JJW0"/>
<sequence>RVSPQAARRLGCTTTDILAQECEIKVGFIFCERTSSGDCVDREIYLGRGALVANDALIRPGTHLAEGSYIGAFSIAPLSCEPFSVTCGARVQADGSVEPLFLYTRQDTRVVYHPHKSCRNFLAVFIMLLVQSLFLELFAFTITWSWNLRHWRGHGIISLYVAEVLIDMAWSSAFTIIFYRLFIGHFISHPLHEHMPLTSVLFHVSWKFSFVVMSIFIGTPLWNIYLRALGARIGSNVIVMTEHVNEPDHLDIGDGTVIDSQADLLTHNIENQAITFEKARIGKACRLHNSACISGLSVLEDGAEILPSAVGMKGQVFRRGRSYYGNPCQEMPRFKSNLSNPQVE</sequence>
<gene>
    <name evidence="2" type="ORF">PGLA2088_LOCUS20099</name>
</gene>
<name>A0A813JJW0_POLGL</name>
<evidence type="ECO:0000313" key="3">
    <source>
        <dbReference type="Proteomes" id="UP000626109"/>
    </source>
</evidence>
<feature type="transmembrane region" description="Helical" evidence="1">
    <location>
        <begin position="156"/>
        <end position="179"/>
    </location>
</feature>
<feature type="transmembrane region" description="Helical" evidence="1">
    <location>
        <begin position="121"/>
        <end position="144"/>
    </location>
</feature>